<keyword evidence="5" id="KW-0804">Transcription</keyword>
<dbReference type="SMART" id="SM00862">
    <property type="entry name" value="Trans_reg_C"/>
    <property type="match status" value="1"/>
</dbReference>
<dbReference type="PANTHER" id="PTHR48111:SF1">
    <property type="entry name" value="TWO-COMPONENT RESPONSE REGULATOR ORR33"/>
    <property type="match status" value="1"/>
</dbReference>
<dbReference type="GO" id="GO:0032993">
    <property type="term" value="C:protein-DNA complex"/>
    <property type="evidence" value="ECO:0007669"/>
    <property type="project" value="TreeGrafter"/>
</dbReference>
<feature type="domain" description="Response regulatory" evidence="8">
    <location>
        <begin position="2"/>
        <end position="116"/>
    </location>
</feature>
<dbReference type="InterPro" id="IPR036388">
    <property type="entry name" value="WH-like_DNA-bd_sf"/>
</dbReference>
<dbReference type="Gene3D" id="6.10.250.690">
    <property type="match status" value="1"/>
</dbReference>
<dbReference type="CDD" id="cd17624">
    <property type="entry name" value="REC_OmpR_PmrA-like"/>
    <property type="match status" value="1"/>
</dbReference>
<keyword evidence="3" id="KW-0805">Transcription regulation</keyword>
<keyword evidence="1 6" id="KW-0597">Phosphoprotein</keyword>
<dbReference type="GO" id="GO:0005829">
    <property type="term" value="C:cytosol"/>
    <property type="evidence" value="ECO:0007669"/>
    <property type="project" value="TreeGrafter"/>
</dbReference>
<dbReference type="GO" id="GO:0000976">
    <property type="term" value="F:transcription cis-regulatory region binding"/>
    <property type="evidence" value="ECO:0007669"/>
    <property type="project" value="TreeGrafter"/>
</dbReference>
<protein>
    <submittedName>
        <fullName evidence="10">Chemotaxis protein CheY</fullName>
    </submittedName>
</protein>
<accession>A0A095X6V4</accession>
<feature type="DNA-binding region" description="OmpR/PhoB-type" evidence="7">
    <location>
        <begin position="124"/>
        <end position="222"/>
    </location>
</feature>
<dbReference type="OrthoDB" id="9790442at2"/>
<dbReference type="EMBL" id="JRMW01000008">
    <property type="protein sequence ID" value="KGF05805.1"/>
    <property type="molecule type" value="Genomic_DNA"/>
</dbReference>
<dbReference type="Pfam" id="PF00072">
    <property type="entry name" value="Response_reg"/>
    <property type="match status" value="1"/>
</dbReference>
<dbReference type="InterPro" id="IPR001789">
    <property type="entry name" value="Sig_transdc_resp-reg_receiver"/>
</dbReference>
<keyword evidence="4 7" id="KW-0238">DNA-binding</keyword>
<evidence type="ECO:0000313" key="10">
    <source>
        <dbReference type="EMBL" id="KGF05805.1"/>
    </source>
</evidence>
<dbReference type="InterPro" id="IPR001867">
    <property type="entry name" value="OmpR/PhoB-type_DNA-bd"/>
</dbReference>
<name>A0A095X6V4_9FIRM</name>
<dbReference type="InterPro" id="IPR011006">
    <property type="entry name" value="CheY-like_superfamily"/>
</dbReference>
<dbReference type="InterPro" id="IPR039420">
    <property type="entry name" value="WalR-like"/>
</dbReference>
<evidence type="ECO:0000259" key="8">
    <source>
        <dbReference type="PROSITE" id="PS50110"/>
    </source>
</evidence>
<feature type="domain" description="OmpR/PhoB-type" evidence="9">
    <location>
        <begin position="124"/>
        <end position="222"/>
    </location>
</feature>
<evidence type="ECO:0000256" key="7">
    <source>
        <dbReference type="PROSITE-ProRule" id="PRU01091"/>
    </source>
</evidence>
<proteinExistence type="predicted"/>
<evidence type="ECO:0000256" key="3">
    <source>
        <dbReference type="ARBA" id="ARBA00023015"/>
    </source>
</evidence>
<comment type="caution">
    <text evidence="10">The sequence shown here is derived from an EMBL/GenBank/DDBJ whole genome shotgun (WGS) entry which is preliminary data.</text>
</comment>
<dbReference type="SMART" id="SM00448">
    <property type="entry name" value="REC"/>
    <property type="match status" value="1"/>
</dbReference>
<organism evidence="10 11">
    <name type="scientific">Anaerococcus lactolyticus S7-1-13</name>
    <dbReference type="NCBI Taxonomy" id="1284686"/>
    <lineage>
        <taxon>Bacteria</taxon>
        <taxon>Bacillati</taxon>
        <taxon>Bacillota</taxon>
        <taxon>Tissierellia</taxon>
        <taxon>Tissierellales</taxon>
        <taxon>Peptoniphilaceae</taxon>
        <taxon>Anaerococcus</taxon>
    </lineage>
</organism>
<dbReference type="FunFam" id="3.40.50.2300:FF:000001">
    <property type="entry name" value="DNA-binding response regulator PhoB"/>
    <property type="match status" value="1"/>
</dbReference>
<dbReference type="GO" id="GO:0000156">
    <property type="term" value="F:phosphorelay response regulator activity"/>
    <property type="evidence" value="ECO:0007669"/>
    <property type="project" value="TreeGrafter"/>
</dbReference>
<evidence type="ECO:0000256" key="5">
    <source>
        <dbReference type="ARBA" id="ARBA00023163"/>
    </source>
</evidence>
<dbReference type="RefSeq" id="WP_037325951.1">
    <property type="nucleotide sequence ID" value="NZ_JRMW01000008.1"/>
</dbReference>
<evidence type="ECO:0000313" key="11">
    <source>
        <dbReference type="Proteomes" id="UP000029579"/>
    </source>
</evidence>
<dbReference type="SUPFAM" id="SSF52172">
    <property type="entry name" value="CheY-like"/>
    <property type="match status" value="1"/>
</dbReference>
<evidence type="ECO:0000256" key="2">
    <source>
        <dbReference type="ARBA" id="ARBA00023012"/>
    </source>
</evidence>
<evidence type="ECO:0000259" key="9">
    <source>
        <dbReference type="PROSITE" id="PS51755"/>
    </source>
</evidence>
<dbReference type="GO" id="GO:0006355">
    <property type="term" value="P:regulation of DNA-templated transcription"/>
    <property type="evidence" value="ECO:0007669"/>
    <property type="project" value="InterPro"/>
</dbReference>
<dbReference type="Proteomes" id="UP000029579">
    <property type="component" value="Unassembled WGS sequence"/>
</dbReference>
<evidence type="ECO:0000256" key="6">
    <source>
        <dbReference type="PROSITE-ProRule" id="PRU00169"/>
    </source>
</evidence>
<dbReference type="PROSITE" id="PS50110">
    <property type="entry name" value="RESPONSE_REGULATORY"/>
    <property type="match status" value="1"/>
</dbReference>
<gene>
    <name evidence="10" type="ORF">HMPREF1630_00355</name>
</gene>
<dbReference type="Gene3D" id="1.10.10.10">
    <property type="entry name" value="Winged helix-like DNA-binding domain superfamily/Winged helix DNA-binding domain"/>
    <property type="match status" value="1"/>
</dbReference>
<sequence length="226" mass="25409">MKVLIVEDELDLLDSIAEGLTLMGYVTDKASNGDDAIDMAFVESYDLIILDVNLPGKDGFEVLRSIRQFNKEIAIIMLTARSDIEDRVKGLDLGASDYMVKPFALKELDARMRSHLRGKKIHQSTVINISGLSFDTIKREASFDGKIIPLTIKETGILEYLFVNSERFISAEELIEHVWDSNADGFSNTVRVHMSSLRKKLRSACGKNLIENVIGKGYRIHETENL</sequence>
<dbReference type="CDD" id="cd00383">
    <property type="entry name" value="trans_reg_C"/>
    <property type="match status" value="1"/>
</dbReference>
<feature type="modified residue" description="4-aspartylphosphate" evidence="6">
    <location>
        <position position="51"/>
    </location>
</feature>
<dbReference type="Pfam" id="PF00486">
    <property type="entry name" value="Trans_reg_C"/>
    <property type="match status" value="1"/>
</dbReference>
<dbReference type="Gene3D" id="3.40.50.2300">
    <property type="match status" value="1"/>
</dbReference>
<reference evidence="10 11" key="1">
    <citation type="submission" date="2014-07" db="EMBL/GenBank/DDBJ databases">
        <authorList>
            <person name="McCorrison J."/>
            <person name="Sanka R."/>
            <person name="Torralba M."/>
            <person name="Gillis M."/>
            <person name="Haft D.H."/>
            <person name="Methe B."/>
            <person name="Sutton G."/>
            <person name="Nelson K.E."/>
        </authorList>
    </citation>
    <scope>NUCLEOTIDE SEQUENCE [LARGE SCALE GENOMIC DNA]</scope>
    <source>
        <strain evidence="10 11">S7-1-13</strain>
    </source>
</reference>
<dbReference type="AlphaFoldDB" id="A0A095X6V4"/>
<dbReference type="PANTHER" id="PTHR48111">
    <property type="entry name" value="REGULATOR OF RPOS"/>
    <property type="match status" value="1"/>
</dbReference>
<dbReference type="PROSITE" id="PS51755">
    <property type="entry name" value="OMPR_PHOB"/>
    <property type="match status" value="1"/>
</dbReference>
<evidence type="ECO:0000256" key="1">
    <source>
        <dbReference type="ARBA" id="ARBA00022553"/>
    </source>
</evidence>
<keyword evidence="2" id="KW-0902">Two-component regulatory system</keyword>
<evidence type="ECO:0000256" key="4">
    <source>
        <dbReference type="ARBA" id="ARBA00023125"/>
    </source>
</evidence>
<dbReference type="eggNOG" id="COG0745">
    <property type="taxonomic scope" value="Bacteria"/>
</dbReference>